<dbReference type="InterPro" id="IPR044748">
    <property type="entry name" value="Trm3/TARBP1_C"/>
</dbReference>
<dbReference type="GO" id="GO:0003723">
    <property type="term" value="F:RNA binding"/>
    <property type="evidence" value="ECO:0007669"/>
    <property type="project" value="InterPro"/>
</dbReference>
<name>A0AAV5TSN0_9BILA</name>
<keyword evidence="1" id="KW-0489">Methyltransferase</keyword>
<sequence>LDTVEQVFDKAAFLQECSQCTEEEAERIVSELEDDPIDSLPVQLQCLSLIAERSSKKVHSRLHSLARKVLMAPSLTRADRKAAVAVLDVVPLPVNSEDMKEILEALEEPQMHIVIPFLARFPRILSSIEKGSLPFAWAEIVLVRALHHTNGWIRSWAVEQSVEIDTKIIRDNYQILLGHVIPALSASDLLWRLVDKDKLESFYERMTQIFVDIAEDEDRQEALLHSLVSCLCSLSCPTSIVLLIRALHTAIPSVPILDEEDHPVMRECMVRIVTISQLSLRLAIFTKMMRVLARLYDTPSSPSSLDSSLVFFGGLIRLIAPAHRFEVMEKMIGSFNPSFLEELLVRRSLLEETMEEEFGVEEWFLLARSGPSRINEGTSLTRLRPFSRLVAAAAALSSADACAGDTVARLISSLANDFEVKETFPLLDSLAAALRHAGVKMEGVEEEGGDGERTADQSLLLLSFIGRFLPSNGKKEGREEKKGGFISKYPLFEELPALSRDIPLTRKEKCVLREEAEVARLRMVTEGEMKRHDPVELGSQALARVYEASLYEHKEQLITLMTRIIDFLPSPMDDCDLPEKMLRAAEDVMNEEKKSAKYLPALTHLLALSSKLLQRGVAIEAVTDLYSRLIDAASLNTPIAVVMTRSLYEGMEGMQEEVTRCKEMCSILTELAIFGTIPKKDIVVLHRCLTLVDKERNEEEKERKEDEELRIHESTGRTRLYAILASLRLVDQRGEEAMVGLIEAVIGQIKEADKSSSKSFGLSLAHRKKTRAVALLLILSSRGIPKSISDTVFSSCVDWLLDPSQQFSIKLAVEWIVVRLAQKEEKIREKLKGLDAKMAETRIGSVSSWVNILTLLARNTDQSDLSPFIQLLLPWCTAQNFAVRCTAIAACRIIIARMSGAEPIYELAKAVANFGGEPSGNSQKIVGNLMVDFYFATIDPERDLDLETVCCILTARTGLPHDETIPVELMEEIVEREGGTPPIRVRCASAAVRQAPSLVYNSLEKNQRCAPSFETEEMGGGEEKMEGEGSGDSPSGSTQKKIIPKEDGEERRRGKSLYVVASFIDKAANLGGLCRTSEIFTVDRLVVADAAIVADSTFKALSMSAESWQKIEEVRPDSLPSWLAEMRKRGYSIVAAEQASDSVPLHRYPFPEKTVLIMGDEKRGVPMSILRSVDAIVHIEQLGRVRSLNVHVTAALFIEKYAEQHLI</sequence>
<dbReference type="PANTHER" id="PTHR12029:SF11">
    <property type="entry name" value="METHYLTRANSFERASE TARBP1-RELATED"/>
    <property type="match status" value="1"/>
</dbReference>
<proteinExistence type="predicted"/>
<dbReference type="CDD" id="cd18091">
    <property type="entry name" value="SpoU-like_TRM3-like"/>
    <property type="match status" value="1"/>
</dbReference>
<evidence type="ECO:0000256" key="2">
    <source>
        <dbReference type="ARBA" id="ARBA00022679"/>
    </source>
</evidence>
<dbReference type="GO" id="GO:0030488">
    <property type="term" value="P:tRNA methylation"/>
    <property type="evidence" value="ECO:0007669"/>
    <property type="project" value="InterPro"/>
</dbReference>
<keyword evidence="2" id="KW-0808">Transferase</keyword>
<feature type="region of interest" description="Disordered" evidence="3">
    <location>
        <begin position="1010"/>
        <end position="1049"/>
    </location>
</feature>
<dbReference type="SUPFAM" id="SSF48371">
    <property type="entry name" value="ARM repeat"/>
    <property type="match status" value="1"/>
</dbReference>
<reference evidence="5" key="1">
    <citation type="submission" date="2023-10" db="EMBL/GenBank/DDBJ databases">
        <title>Genome assembly of Pristionchus species.</title>
        <authorList>
            <person name="Yoshida K."/>
            <person name="Sommer R.J."/>
        </authorList>
    </citation>
    <scope>NUCLEOTIDE SEQUENCE</scope>
    <source>
        <strain evidence="5">RS0144</strain>
    </source>
</reference>
<dbReference type="FunFam" id="3.40.1280.10:FF:000058">
    <property type="entry name" value="rRNA methylase, SpoU family protein"/>
    <property type="match status" value="1"/>
</dbReference>
<dbReference type="SUPFAM" id="SSF75217">
    <property type="entry name" value="alpha/beta knot"/>
    <property type="match status" value="1"/>
</dbReference>
<dbReference type="InterPro" id="IPR045330">
    <property type="entry name" value="TRM3/TARBP1"/>
</dbReference>
<protein>
    <recommendedName>
        <fullName evidence="4">tRNA/rRNA methyltransferase SpoU type domain-containing protein</fullName>
    </recommendedName>
</protein>
<evidence type="ECO:0000313" key="6">
    <source>
        <dbReference type="Proteomes" id="UP001432027"/>
    </source>
</evidence>
<dbReference type="InterPro" id="IPR029026">
    <property type="entry name" value="tRNA_m1G_MTases_N"/>
</dbReference>
<gene>
    <name evidence="5" type="ORF">PENTCL1PPCAC_19213</name>
</gene>
<dbReference type="EMBL" id="BTSX01000004">
    <property type="protein sequence ID" value="GMS97038.1"/>
    <property type="molecule type" value="Genomic_DNA"/>
</dbReference>
<comment type="caution">
    <text evidence="5">The sequence shown here is derived from an EMBL/GenBank/DDBJ whole genome shotgun (WGS) entry which is preliminary data.</text>
</comment>
<dbReference type="Pfam" id="PF00588">
    <property type="entry name" value="SpoU_methylase"/>
    <property type="match status" value="1"/>
</dbReference>
<feature type="domain" description="tRNA/rRNA methyltransferase SpoU type" evidence="4">
    <location>
        <begin position="1057"/>
        <end position="1198"/>
    </location>
</feature>
<dbReference type="InterPro" id="IPR029028">
    <property type="entry name" value="Alpha/beta_knot_MTases"/>
</dbReference>
<dbReference type="GO" id="GO:0016423">
    <property type="term" value="F:tRNA (guanine) methyltransferase activity"/>
    <property type="evidence" value="ECO:0007669"/>
    <property type="project" value="InterPro"/>
</dbReference>
<organism evidence="5 6">
    <name type="scientific">Pristionchus entomophagus</name>
    <dbReference type="NCBI Taxonomy" id="358040"/>
    <lineage>
        <taxon>Eukaryota</taxon>
        <taxon>Metazoa</taxon>
        <taxon>Ecdysozoa</taxon>
        <taxon>Nematoda</taxon>
        <taxon>Chromadorea</taxon>
        <taxon>Rhabditida</taxon>
        <taxon>Rhabditina</taxon>
        <taxon>Diplogasteromorpha</taxon>
        <taxon>Diplogasteroidea</taxon>
        <taxon>Neodiplogasteridae</taxon>
        <taxon>Pristionchus</taxon>
    </lineage>
</organism>
<evidence type="ECO:0000259" key="4">
    <source>
        <dbReference type="Pfam" id="PF00588"/>
    </source>
</evidence>
<dbReference type="PANTHER" id="PTHR12029">
    <property type="entry name" value="RNA METHYLTRANSFERASE"/>
    <property type="match status" value="1"/>
</dbReference>
<evidence type="ECO:0000256" key="1">
    <source>
        <dbReference type="ARBA" id="ARBA00022603"/>
    </source>
</evidence>
<dbReference type="InterPro" id="IPR016024">
    <property type="entry name" value="ARM-type_fold"/>
</dbReference>
<keyword evidence="6" id="KW-1185">Reference proteome</keyword>
<feature type="non-terminal residue" evidence="5">
    <location>
        <position position="1"/>
    </location>
</feature>
<evidence type="ECO:0000256" key="3">
    <source>
        <dbReference type="SAM" id="MobiDB-lite"/>
    </source>
</evidence>
<dbReference type="Proteomes" id="UP001432027">
    <property type="component" value="Unassembled WGS sequence"/>
</dbReference>
<evidence type="ECO:0000313" key="5">
    <source>
        <dbReference type="EMBL" id="GMS97038.1"/>
    </source>
</evidence>
<dbReference type="AlphaFoldDB" id="A0AAV5TSN0"/>
<dbReference type="Gene3D" id="3.40.1280.10">
    <property type="match status" value="1"/>
</dbReference>
<dbReference type="InterPro" id="IPR001537">
    <property type="entry name" value="SpoU_MeTrfase"/>
</dbReference>
<accession>A0AAV5TSN0</accession>